<keyword evidence="5" id="KW-1185">Reference proteome</keyword>
<keyword evidence="2" id="KW-0472">Membrane</keyword>
<feature type="transmembrane region" description="Helical" evidence="2">
    <location>
        <begin position="417"/>
        <end position="436"/>
    </location>
</feature>
<keyword evidence="3" id="KW-0732">Signal</keyword>
<evidence type="ECO:0000313" key="4">
    <source>
        <dbReference type="EMBL" id="MBC1509407.1"/>
    </source>
</evidence>
<organism evidence="4 5">
    <name type="scientific">Listeria immobilis</name>
    <dbReference type="NCBI Taxonomy" id="2713502"/>
    <lineage>
        <taxon>Bacteria</taxon>
        <taxon>Bacillati</taxon>
        <taxon>Bacillota</taxon>
        <taxon>Bacilli</taxon>
        <taxon>Bacillales</taxon>
        <taxon>Listeriaceae</taxon>
        <taxon>Listeria</taxon>
    </lineage>
</organism>
<feature type="transmembrane region" description="Helical" evidence="2">
    <location>
        <begin position="348"/>
        <end position="370"/>
    </location>
</feature>
<dbReference type="InterPro" id="IPR058112">
    <property type="entry name" value="CD3337_EF1877-like"/>
</dbReference>
<protein>
    <submittedName>
        <fullName evidence="4">Uncharacterized protein</fullName>
    </submittedName>
</protein>
<accession>A0ABR6SUW5</accession>
<feature type="compositionally biased region" description="Low complexity" evidence="1">
    <location>
        <begin position="575"/>
        <end position="589"/>
    </location>
</feature>
<proteinExistence type="predicted"/>
<evidence type="ECO:0000256" key="2">
    <source>
        <dbReference type="SAM" id="Phobius"/>
    </source>
</evidence>
<evidence type="ECO:0000313" key="5">
    <source>
        <dbReference type="Proteomes" id="UP000587800"/>
    </source>
</evidence>
<feature type="compositionally biased region" description="Polar residues" evidence="1">
    <location>
        <begin position="537"/>
        <end position="572"/>
    </location>
</feature>
<feature type="transmembrane region" description="Helical" evidence="2">
    <location>
        <begin position="323"/>
        <end position="342"/>
    </location>
</feature>
<dbReference type="Proteomes" id="UP000587800">
    <property type="component" value="Unassembled WGS sequence"/>
</dbReference>
<reference evidence="4 5" key="1">
    <citation type="submission" date="2020-03" db="EMBL/GenBank/DDBJ databases">
        <title>Soil Listeria distribution.</title>
        <authorList>
            <person name="Liao J."/>
            <person name="Wiedmann M."/>
        </authorList>
    </citation>
    <scope>NUCLEOTIDE SEQUENCE [LARGE SCALE GENOMIC DNA]</scope>
    <source>
        <strain evidence="4 5">FSL L7-1515</strain>
    </source>
</reference>
<dbReference type="PROSITE" id="PS51257">
    <property type="entry name" value="PROKAR_LIPOPROTEIN"/>
    <property type="match status" value="1"/>
</dbReference>
<feature type="region of interest" description="Disordered" evidence="1">
    <location>
        <begin position="496"/>
        <end position="638"/>
    </location>
</feature>
<sequence>MRMKIMCLFIVLISCVCFMHSMTAHAEISNNMGSTDVIDPTSKDESSQTKPNVVKKGGVEVQIERFPLSRYQVNNEAADSKIKGIGVAISNIMFSVNHIVVLGVDRALDLLNSLDPINKFADKMSNISGNTFDTLKRTFVPLLWVFAITYMGYILIAKNNLRDSGKRFMLFIAVMLIGTWYAHNAGDLVKATNNVASDAQAKLLVISSDLLQMDKGKTDSVYGQGSKIKAGEEAEGTTTLLRNIYFDLALKKPYLIANYGTTNETAINKKAKSKKKEYSRIDKLLSYKLSDEADKKRQNYVTKSEVGKYDNENMATGNVWSQVGFSMIAPLASIVLAIPFLGVAVMNFLIQFVIVLLIFIIVFMFLISLIPQYGMTGFKGIGYLFGAFAMKILMFLLITLLYVISYMIDALIPPNNAGSYLVNLAVLSIILIFIVLKRNKIVSMLTAGKVKQFDKNIVQKTKDNLIKPAVQTAKPVAQGTTWVGKKTVEAGKALDKKFGAPTREKVRENVQRRKQQKHEKQKVQENPNVVPIGGIGRSTQKQKGTVPQKNLYKQSHVPSSTTKQTPTANNKRSITKSPVKPTSPVSSTTKRSEKRTPQTSTTEKQARSNEKTTNNEVRTIQELKLAQEREKKKDDEFE</sequence>
<evidence type="ECO:0000256" key="1">
    <source>
        <dbReference type="SAM" id="MobiDB-lite"/>
    </source>
</evidence>
<keyword evidence="2" id="KW-1133">Transmembrane helix</keyword>
<feature type="signal peptide" evidence="3">
    <location>
        <begin position="1"/>
        <end position="26"/>
    </location>
</feature>
<feature type="compositionally biased region" description="Basic and acidic residues" evidence="1">
    <location>
        <begin position="619"/>
        <end position="638"/>
    </location>
</feature>
<dbReference type="EMBL" id="JAASUB010000006">
    <property type="protein sequence ID" value="MBC1509407.1"/>
    <property type="molecule type" value="Genomic_DNA"/>
</dbReference>
<feature type="compositionally biased region" description="Basic and acidic residues" evidence="1">
    <location>
        <begin position="496"/>
        <end position="511"/>
    </location>
</feature>
<evidence type="ECO:0000256" key="3">
    <source>
        <dbReference type="SAM" id="SignalP"/>
    </source>
</evidence>
<feature type="transmembrane region" description="Helical" evidence="2">
    <location>
        <begin position="138"/>
        <end position="157"/>
    </location>
</feature>
<dbReference type="NCBIfam" id="NF046089">
    <property type="entry name" value="CD3337_EF1877"/>
    <property type="match status" value="1"/>
</dbReference>
<feature type="chain" id="PRO_5046895355" evidence="3">
    <location>
        <begin position="27"/>
        <end position="638"/>
    </location>
</feature>
<name>A0ABR6SUW5_9LIST</name>
<keyword evidence="2" id="KW-0812">Transmembrane</keyword>
<feature type="transmembrane region" description="Helical" evidence="2">
    <location>
        <begin position="382"/>
        <end position="405"/>
    </location>
</feature>
<comment type="caution">
    <text evidence="4">The sequence shown here is derived from an EMBL/GenBank/DDBJ whole genome shotgun (WGS) entry which is preliminary data.</text>
</comment>
<gene>
    <name evidence="4" type="ORF">HCJ59_05815</name>
</gene>